<dbReference type="GO" id="GO:0042026">
    <property type="term" value="P:protein refolding"/>
    <property type="evidence" value="ECO:0007669"/>
    <property type="project" value="TreeGrafter"/>
</dbReference>
<proteinExistence type="inferred from homology"/>
<dbReference type="Pfam" id="PF00011">
    <property type="entry name" value="HSP20"/>
    <property type="match status" value="1"/>
</dbReference>
<dbReference type="AlphaFoldDB" id="R7TS67"/>
<feature type="domain" description="SHSP" evidence="5">
    <location>
        <begin position="227"/>
        <end position="340"/>
    </location>
</feature>
<evidence type="ECO:0000256" key="1">
    <source>
        <dbReference type="PROSITE-ProRule" id="PRU00285"/>
    </source>
</evidence>
<reference evidence="8" key="1">
    <citation type="submission" date="2012-12" db="EMBL/GenBank/DDBJ databases">
        <authorList>
            <person name="Hellsten U."/>
            <person name="Grimwood J."/>
            <person name="Chapman J.A."/>
            <person name="Shapiro H."/>
            <person name="Aerts A."/>
            <person name="Otillar R.P."/>
            <person name="Terry A.Y."/>
            <person name="Boore J.L."/>
            <person name="Simakov O."/>
            <person name="Marletaz F."/>
            <person name="Cho S.-J."/>
            <person name="Edsinger-Gonzales E."/>
            <person name="Havlak P."/>
            <person name="Kuo D.-H."/>
            <person name="Larsson T."/>
            <person name="Lv J."/>
            <person name="Arendt D."/>
            <person name="Savage R."/>
            <person name="Osoegawa K."/>
            <person name="de Jong P."/>
            <person name="Lindberg D.R."/>
            <person name="Seaver E.C."/>
            <person name="Weisblat D.A."/>
            <person name="Putnam N.H."/>
            <person name="Grigoriev I.V."/>
            <person name="Rokhsar D.S."/>
        </authorList>
    </citation>
    <scope>NUCLEOTIDE SEQUENCE</scope>
    <source>
        <strain evidence="8">I ESC-2004</strain>
    </source>
</reference>
<evidence type="ECO:0000256" key="4">
    <source>
        <dbReference type="SAM" id="SignalP"/>
    </source>
</evidence>
<evidence type="ECO:0000313" key="8">
    <source>
        <dbReference type="Proteomes" id="UP000014760"/>
    </source>
</evidence>
<evidence type="ECO:0000313" key="7">
    <source>
        <dbReference type="EnsemblMetazoa" id="CapteP210078"/>
    </source>
</evidence>
<dbReference type="GO" id="GO:0051082">
    <property type="term" value="F:unfolded protein binding"/>
    <property type="evidence" value="ECO:0007669"/>
    <property type="project" value="TreeGrafter"/>
</dbReference>
<dbReference type="EMBL" id="KB309592">
    <property type="protein sequence ID" value="ELT93860.1"/>
    <property type="molecule type" value="Genomic_DNA"/>
</dbReference>
<evidence type="ECO:0000256" key="2">
    <source>
        <dbReference type="RuleBase" id="RU003616"/>
    </source>
</evidence>
<feature type="region of interest" description="Disordered" evidence="3">
    <location>
        <begin position="158"/>
        <end position="235"/>
    </location>
</feature>
<reference evidence="6 8" key="2">
    <citation type="journal article" date="2013" name="Nature">
        <title>Insights into bilaterian evolution from three spiralian genomes.</title>
        <authorList>
            <person name="Simakov O."/>
            <person name="Marletaz F."/>
            <person name="Cho S.J."/>
            <person name="Edsinger-Gonzales E."/>
            <person name="Havlak P."/>
            <person name="Hellsten U."/>
            <person name="Kuo D.H."/>
            <person name="Larsson T."/>
            <person name="Lv J."/>
            <person name="Arendt D."/>
            <person name="Savage R."/>
            <person name="Osoegawa K."/>
            <person name="de Jong P."/>
            <person name="Grimwood J."/>
            <person name="Chapman J.A."/>
            <person name="Shapiro H."/>
            <person name="Aerts A."/>
            <person name="Otillar R.P."/>
            <person name="Terry A.Y."/>
            <person name="Boore J.L."/>
            <person name="Grigoriev I.V."/>
            <person name="Lindberg D.R."/>
            <person name="Seaver E.C."/>
            <person name="Weisblat D.A."/>
            <person name="Putnam N.H."/>
            <person name="Rokhsar D.S."/>
        </authorList>
    </citation>
    <scope>NUCLEOTIDE SEQUENCE</scope>
    <source>
        <strain evidence="6 8">I ESC-2004</strain>
    </source>
</reference>
<dbReference type="GO" id="GO:0005737">
    <property type="term" value="C:cytoplasm"/>
    <property type="evidence" value="ECO:0007669"/>
    <property type="project" value="TreeGrafter"/>
</dbReference>
<dbReference type="OrthoDB" id="10060792at2759"/>
<evidence type="ECO:0000313" key="6">
    <source>
        <dbReference type="EMBL" id="ELT93860.1"/>
    </source>
</evidence>
<dbReference type="STRING" id="283909.R7TS67"/>
<sequence length="403" mass="47137">MKINANCYALVALATLGTLMPTSDACCDRGCGGQPLRLPQPRFNNNLRQFHQAPSWFKDDFFGQSMWSPLSFDVTPFYESDSALWPEHVRNMGCVNSRGKSPDDVDAVEPAKSERNINNMLDEWEKTQLETFERKRAMERKRFEEKEDLERRRLEETLKQDRETLTKQYQHRRSQNNHKGQEHSHRSREFQRHPENSRIETVDKREPRTRHEHRLTGQHQHQHQPRVTREEHSRNVNRFQQPPVTELASIHLPDYKPNEIAISLKGNEVTIKGHHECNCDESCVVTKFQRTYQIPRNVDLETVEASMNEDRVLKLTGRRSQQTREHVAVPGERRLPVNSNGEFESEKKDPQCSKSNPGILIAKRNPRTGKMYVSKDSFVENRSEVKLVDDDIDDVTIETVEYE</sequence>
<feature type="region of interest" description="Disordered" evidence="3">
    <location>
        <begin position="334"/>
        <end position="363"/>
    </location>
</feature>
<keyword evidence="8" id="KW-1185">Reference proteome</keyword>
<feature type="compositionally biased region" description="Basic and acidic residues" evidence="3">
    <location>
        <begin position="179"/>
        <end position="206"/>
    </location>
</feature>
<comment type="similarity">
    <text evidence="1 2">Belongs to the small heat shock protein (HSP20) family.</text>
</comment>
<organism evidence="6">
    <name type="scientific">Capitella teleta</name>
    <name type="common">Polychaete worm</name>
    <dbReference type="NCBI Taxonomy" id="283909"/>
    <lineage>
        <taxon>Eukaryota</taxon>
        <taxon>Metazoa</taxon>
        <taxon>Spiralia</taxon>
        <taxon>Lophotrochozoa</taxon>
        <taxon>Annelida</taxon>
        <taxon>Polychaeta</taxon>
        <taxon>Sedentaria</taxon>
        <taxon>Scolecida</taxon>
        <taxon>Capitellidae</taxon>
        <taxon>Capitella</taxon>
    </lineage>
</organism>
<keyword evidence="4" id="KW-0732">Signal</keyword>
<dbReference type="GO" id="GO:0005634">
    <property type="term" value="C:nucleus"/>
    <property type="evidence" value="ECO:0007669"/>
    <property type="project" value="TreeGrafter"/>
</dbReference>
<dbReference type="OMA" id="LMNSFFR"/>
<gene>
    <name evidence="6" type="ORF">CAPTEDRAFT_210078</name>
</gene>
<accession>R7TS67</accession>
<dbReference type="Gene3D" id="2.60.40.790">
    <property type="match status" value="1"/>
</dbReference>
<protein>
    <recommendedName>
        <fullName evidence="5">SHSP domain-containing protein</fullName>
    </recommendedName>
</protein>
<dbReference type="SUPFAM" id="SSF49764">
    <property type="entry name" value="HSP20-like chaperones"/>
    <property type="match status" value="1"/>
</dbReference>
<dbReference type="Proteomes" id="UP000014760">
    <property type="component" value="Unassembled WGS sequence"/>
</dbReference>
<feature type="signal peptide" evidence="4">
    <location>
        <begin position="1"/>
        <end position="25"/>
    </location>
</feature>
<dbReference type="HOGENOM" id="CLU_683796_0_0_1"/>
<dbReference type="GO" id="GO:0009408">
    <property type="term" value="P:response to heat"/>
    <property type="evidence" value="ECO:0007669"/>
    <property type="project" value="TreeGrafter"/>
</dbReference>
<evidence type="ECO:0000256" key="3">
    <source>
        <dbReference type="SAM" id="MobiDB-lite"/>
    </source>
</evidence>
<dbReference type="InterPro" id="IPR001436">
    <property type="entry name" value="Alpha-crystallin/sHSP_animal"/>
</dbReference>
<dbReference type="PROSITE" id="PS01031">
    <property type="entry name" value="SHSP"/>
    <property type="match status" value="1"/>
</dbReference>
<dbReference type="EMBL" id="AMQN01012538">
    <property type="status" value="NOT_ANNOTATED_CDS"/>
    <property type="molecule type" value="Genomic_DNA"/>
</dbReference>
<dbReference type="EnsemblMetazoa" id="CapteT210078">
    <property type="protein sequence ID" value="CapteP210078"/>
    <property type="gene ID" value="CapteG210078"/>
</dbReference>
<dbReference type="InterPro" id="IPR002068">
    <property type="entry name" value="A-crystallin/Hsp20_dom"/>
</dbReference>
<dbReference type="InterPro" id="IPR008978">
    <property type="entry name" value="HSP20-like_chaperone"/>
</dbReference>
<dbReference type="PANTHER" id="PTHR45640">
    <property type="entry name" value="HEAT SHOCK PROTEIN HSP-12.2-RELATED"/>
    <property type="match status" value="1"/>
</dbReference>
<evidence type="ECO:0000259" key="5">
    <source>
        <dbReference type="PROSITE" id="PS01031"/>
    </source>
</evidence>
<feature type="chain" id="PRO_5010979155" description="SHSP domain-containing protein" evidence="4">
    <location>
        <begin position="26"/>
        <end position="403"/>
    </location>
</feature>
<dbReference type="GO" id="GO:0043066">
    <property type="term" value="P:negative regulation of apoptotic process"/>
    <property type="evidence" value="ECO:0007669"/>
    <property type="project" value="TreeGrafter"/>
</dbReference>
<reference evidence="7" key="3">
    <citation type="submission" date="2015-06" db="UniProtKB">
        <authorList>
            <consortium name="EnsemblMetazoa"/>
        </authorList>
    </citation>
    <scope>IDENTIFICATION</scope>
</reference>
<dbReference type="CDD" id="cd06526">
    <property type="entry name" value="metazoan_ACD"/>
    <property type="match status" value="1"/>
</dbReference>
<name>R7TS67_CAPTE</name>
<dbReference type="PANTHER" id="PTHR45640:SF26">
    <property type="entry name" value="RE23625P"/>
    <property type="match status" value="1"/>
</dbReference>